<evidence type="ECO:0000313" key="13">
    <source>
        <dbReference type="Proteomes" id="UP000753908"/>
    </source>
</evidence>
<keyword evidence="6" id="KW-1133">Transmembrane helix</keyword>
<evidence type="ECO:0000256" key="4">
    <source>
        <dbReference type="ARBA" id="ARBA00022723"/>
    </source>
</evidence>
<dbReference type="Gene3D" id="3.90.380.10">
    <property type="entry name" value="Naphthalene 1,2-dioxygenase Alpha Subunit, Chain A, domain 1"/>
    <property type="match status" value="1"/>
</dbReference>
<evidence type="ECO:0000256" key="7">
    <source>
        <dbReference type="ARBA" id="ARBA00023002"/>
    </source>
</evidence>
<evidence type="ECO:0000256" key="6">
    <source>
        <dbReference type="ARBA" id="ARBA00022989"/>
    </source>
</evidence>
<evidence type="ECO:0000256" key="3">
    <source>
        <dbReference type="ARBA" id="ARBA00022714"/>
    </source>
</evidence>
<evidence type="ECO:0000259" key="11">
    <source>
        <dbReference type="PROSITE" id="PS51296"/>
    </source>
</evidence>
<protein>
    <submittedName>
        <fullName evidence="12">Rieske 2Fe-2S domain-containing protein</fullName>
    </submittedName>
</protein>
<name>A0A951PUX9_9CYAN</name>
<dbReference type="GO" id="GO:0016020">
    <property type="term" value="C:membrane"/>
    <property type="evidence" value="ECO:0007669"/>
    <property type="project" value="UniProtKB-SubCell"/>
</dbReference>
<keyword evidence="9" id="KW-0411">Iron-sulfur</keyword>
<dbReference type="Pfam" id="PF00355">
    <property type="entry name" value="Rieske"/>
    <property type="match status" value="1"/>
</dbReference>
<dbReference type="InterPro" id="IPR050584">
    <property type="entry name" value="Cholesterol_7-desaturase"/>
</dbReference>
<keyword evidence="4" id="KW-0479">Metal-binding</keyword>
<dbReference type="InterPro" id="IPR036922">
    <property type="entry name" value="Rieske_2Fe-2S_sf"/>
</dbReference>
<dbReference type="EMBL" id="JAHHIF010000083">
    <property type="protein sequence ID" value="MBW4549128.1"/>
    <property type="molecule type" value="Genomic_DNA"/>
</dbReference>
<keyword evidence="3" id="KW-0001">2Fe-2S</keyword>
<evidence type="ECO:0000256" key="1">
    <source>
        <dbReference type="ARBA" id="ARBA00004370"/>
    </source>
</evidence>
<evidence type="ECO:0000256" key="9">
    <source>
        <dbReference type="ARBA" id="ARBA00023014"/>
    </source>
</evidence>
<evidence type="ECO:0000256" key="10">
    <source>
        <dbReference type="ARBA" id="ARBA00023136"/>
    </source>
</evidence>
<gene>
    <name evidence="12" type="ORF">KME25_32695</name>
</gene>
<keyword evidence="7" id="KW-0560">Oxidoreductase</keyword>
<dbReference type="GO" id="GO:0051537">
    <property type="term" value="F:2 iron, 2 sulfur cluster binding"/>
    <property type="evidence" value="ECO:0007669"/>
    <property type="project" value="UniProtKB-KW"/>
</dbReference>
<evidence type="ECO:0000256" key="2">
    <source>
        <dbReference type="ARBA" id="ARBA00022692"/>
    </source>
</evidence>
<dbReference type="Gene3D" id="2.102.10.10">
    <property type="entry name" value="Rieske [2Fe-2S] iron-sulphur domain"/>
    <property type="match status" value="1"/>
</dbReference>
<dbReference type="AlphaFoldDB" id="A0A951PUX9"/>
<dbReference type="Proteomes" id="UP000753908">
    <property type="component" value="Unassembled WGS sequence"/>
</dbReference>
<dbReference type="GO" id="GO:0016705">
    <property type="term" value="F:oxidoreductase activity, acting on paired donors, with incorporation or reduction of molecular oxygen"/>
    <property type="evidence" value="ECO:0007669"/>
    <property type="project" value="UniProtKB-ARBA"/>
</dbReference>
<dbReference type="InterPro" id="IPR017941">
    <property type="entry name" value="Rieske_2Fe-2S"/>
</dbReference>
<organism evidence="12 13">
    <name type="scientific">Symplocastrum torsivum CPER-KK1</name>
    <dbReference type="NCBI Taxonomy" id="450513"/>
    <lineage>
        <taxon>Bacteria</taxon>
        <taxon>Bacillati</taxon>
        <taxon>Cyanobacteriota</taxon>
        <taxon>Cyanophyceae</taxon>
        <taxon>Oscillatoriophycideae</taxon>
        <taxon>Oscillatoriales</taxon>
        <taxon>Microcoleaceae</taxon>
        <taxon>Symplocastrum</taxon>
    </lineage>
</organism>
<dbReference type="Pfam" id="PF08417">
    <property type="entry name" value="PaO"/>
    <property type="match status" value="1"/>
</dbReference>
<feature type="domain" description="Rieske" evidence="11">
    <location>
        <begin position="28"/>
        <end position="137"/>
    </location>
</feature>
<evidence type="ECO:0000256" key="5">
    <source>
        <dbReference type="ARBA" id="ARBA00022946"/>
    </source>
</evidence>
<proteinExistence type="predicted"/>
<dbReference type="CDD" id="cd03480">
    <property type="entry name" value="Rieske_RO_Alpha_PaO"/>
    <property type="match status" value="1"/>
</dbReference>
<sequence>MKTLSPSDVNSLPAGGSDPLRFDWKEGWYPVHYVSDLDKSKPTPFTLLAIDFVIWWDSTASCWRVFEDKCPHRLAPLSEGRIADDGLLECPYHGWAFSGEGQCDRIPQQVEDLAAQASKRTCVVSLPTAERQGLLFAYPGLPENASRTPVPIIEALEESPSEWVCIDTFRDLPYDALTLLENVIDASHIPYTHHRSVGNRSFAGPVELEVKESGKQGFQGVWESGPRLGTLGQQDTTFLAPGLMWHDLTSKQFGRTLTVVYATPIRKGSCRIFARFPFKFSSKVPGLFMKLTPRWFSHIGQNAVLEDDQIFLHHQERTYTTKKMKVSFPNHQSPVASII</sequence>
<evidence type="ECO:0000313" key="12">
    <source>
        <dbReference type="EMBL" id="MBW4549128.1"/>
    </source>
</evidence>
<dbReference type="PANTHER" id="PTHR21266:SF32">
    <property type="entry name" value="CHOLESTEROL 7-DESATURASE NVD"/>
    <property type="match status" value="1"/>
</dbReference>
<accession>A0A951PUX9</accession>
<dbReference type="GO" id="GO:0010277">
    <property type="term" value="F:chlorophyllide a oxygenase activity"/>
    <property type="evidence" value="ECO:0007669"/>
    <property type="project" value="InterPro"/>
</dbReference>
<evidence type="ECO:0000256" key="8">
    <source>
        <dbReference type="ARBA" id="ARBA00023004"/>
    </source>
</evidence>
<keyword evidence="2" id="KW-0812">Transmembrane</keyword>
<dbReference type="SUPFAM" id="SSF50022">
    <property type="entry name" value="ISP domain"/>
    <property type="match status" value="1"/>
</dbReference>
<reference evidence="12" key="2">
    <citation type="journal article" date="2022" name="Microbiol. Resour. Announc.">
        <title>Metagenome Sequencing to Explore Phylogenomics of Terrestrial Cyanobacteria.</title>
        <authorList>
            <person name="Ward R.D."/>
            <person name="Stajich J.E."/>
            <person name="Johansen J.R."/>
            <person name="Huntemann M."/>
            <person name="Clum A."/>
            <person name="Foster B."/>
            <person name="Foster B."/>
            <person name="Roux S."/>
            <person name="Palaniappan K."/>
            <person name="Varghese N."/>
            <person name="Mukherjee S."/>
            <person name="Reddy T.B.K."/>
            <person name="Daum C."/>
            <person name="Copeland A."/>
            <person name="Chen I.A."/>
            <person name="Ivanova N.N."/>
            <person name="Kyrpides N.C."/>
            <person name="Shapiro N."/>
            <person name="Eloe-Fadrosh E.A."/>
            <person name="Pietrasiak N."/>
        </authorList>
    </citation>
    <scope>NUCLEOTIDE SEQUENCE</scope>
    <source>
        <strain evidence="12">CPER-KK1</strain>
    </source>
</reference>
<comment type="subcellular location">
    <subcellularLocation>
        <location evidence="1">Membrane</location>
    </subcellularLocation>
</comment>
<keyword evidence="10" id="KW-0472">Membrane</keyword>
<dbReference type="GO" id="GO:0005737">
    <property type="term" value="C:cytoplasm"/>
    <property type="evidence" value="ECO:0007669"/>
    <property type="project" value="TreeGrafter"/>
</dbReference>
<dbReference type="InterPro" id="IPR013626">
    <property type="entry name" value="PaO"/>
</dbReference>
<dbReference type="PROSITE" id="PS51296">
    <property type="entry name" value="RIESKE"/>
    <property type="match status" value="1"/>
</dbReference>
<comment type="caution">
    <text evidence="12">The sequence shown here is derived from an EMBL/GenBank/DDBJ whole genome shotgun (WGS) entry which is preliminary data.</text>
</comment>
<keyword evidence="8" id="KW-0408">Iron</keyword>
<reference evidence="12" key="1">
    <citation type="submission" date="2021-05" db="EMBL/GenBank/DDBJ databases">
        <authorList>
            <person name="Pietrasiak N."/>
            <person name="Ward R."/>
            <person name="Stajich J.E."/>
            <person name="Kurbessoian T."/>
        </authorList>
    </citation>
    <scope>NUCLEOTIDE SEQUENCE</scope>
    <source>
        <strain evidence="12">CPER-KK1</strain>
    </source>
</reference>
<keyword evidence="5" id="KW-0809">Transit peptide</keyword>
<dbReference type="PANTHER" id="PTHR21266">
    <property type="entry name" value="IRON-SULFUR DOMAIN CONTAINING PROTEIN"/>
    <property type="match status" value="1"/>
</dbReference>
<dbReference type="SUPFAM" id="SSF55961">
    <property type="entry name" value="Bet v1-like"/>
    <property type="match status" value="1"/>
</dbReference>
<dbReference type="GO" id="GO:0046872">
    <property type="term" value="F:metal ion binding"/>
    <property type="evidence" value="ECO:0007669"/>
    <property type="project" value="UniProtKB-KW"/>
</dbReference>